<keyword evidence="5" id="KW-0812">Transmembrane</keyword>
<dbReference type="RefSeq" id="WP_051902153.1">
    <property type="nucleotide sequence ID" value="NZ_JGVO01000350.1"/>
</dbReference>
<comment type="subcellular location">
    <subcellularLocation>
        <location evidence="1">Cell outer membrane</location>
    </subcellularLocation>
</comment>
<feature type="chain" id="PRO_5015442642" description="TolC family protein" evidence="8">
    <location>
        <begin position="20"/>
        <end position="463"/>
    </location>
</feature>
<evidence type="ECO:0000313" key="10">
    <source>
        <dbReference type="Proteomes" id="UP000241771"/>
    </source>
</evidence>
<keyword evidence="3" id="KW-0813">Transport</keyword>
<evidence type="ECO:0000256" key="6">
    <source>
        <dbReference type="ARBA" id="ARBA00023136"/>
    </source>
</evidence>
<dbReference type="GO" id="GO:1990281">
    <property type="term" value="C:efflux pump complex"/>
    <property type="evidence" value="ECO:0007669"/>
    <property type="project" value="TreeGrafter"/>
</dbReference>
<keyword evidence="4" id="KW-1134">Transmembrane beta strand</keyword>
<evidence type="ECO:0000313" key="9">
    <source>
        <dbReference type="EMBL" id="PSW22295.1"/>
    </source>
</evidence>
<comment type="similarity">
    <text evidence="2">Belongs to the outer membrane factor (OMF) (TC 1.B.17) family.</text>
</comment>
<dbReference type="GO" id="GO:0015288">
    <property type="term" value="F:porin activity"/>
    <property type="evidence" value="ECO:0007669"/>
    <property type="project" value="TreeGrafter"/>
</dbReference>
<reference evidence="9 10" key="1">
    <citation type="submission" date="2018-01" db="EMBL/GenBank/DDBJ databases">
        <title>Whole genome sequencing of Histamine producing bacteria.</title>
        <authorList>
            <person name="Butler K."/>
        </authorList>
    </citation>
    <scope>NUCLEOTIDE SEQUENCE [LARGE SCALE GENOMIC DNA]</scope>
    <source>
        <strain evidence="9 10">DSM 100436</strain>
    </source>
</reference>
<dbReference type="InterPro" id="IPR003423">
    <property type="entry name" value="OMP_efflux"/>
</dbReference>
<dbReference type="EMBL" id="PYMA01000001">
    <property type="protein sequence ID" value="PSW22295.1"/>
    <property type="molecule type" value="Genomic_DNA"/>
</dbReference>
<keyword evidence="8" id="KW-0732">Signal</keyword>
<comment type="caution">
    <text evidence="9">The sequence shown here is derived from an EMBL/GenBank/DDBJ whole genome shotgun (WGS) entry which is preliminary data.</text>
</comment>
<evidence type="ECO:0000256" key="1">
    <source>
        <dbReference type="ARBA" id="ARBA00004442"/>
    </source>
</evidence>
<evidence type="ECO:0000256" key="4">
    <source>
        <dbReference type="ARBA" id="ARBA00022452"/>
    </source>
</evidence>
<evidence type="ECO:0000256" key="5">
    <source>
        <dbReference type="ARBA" id="ARBA00022692"/>
    </source>
</evidence>
<keyword evidence="7" id="KW-0998">Cell outer membrane</keyword>
<organism evidence="9 10">
    <name type="scientific">Photobacterium sanctipauli</name>
    <dbReference type="NCBI Taxonomy" id="1342794"/>
    <lineage>
        <taxon>Bacteria</taxon>
        <taxon>Pseudomonadati</taxon>
        <taxon>Pseudomonadota</taxon>
        <taxon>Gammaproteobacteria</taxon>
        <taxon>Vibrionales</taxon>
        <taxon>Vibrionaceae</taxon>
        <taxon>Photobacterium</taxon>
    </lineage>
</organism>
<gene>
    <name evidence="9" type="ORF">C9I98_00315</name>
</gene>
<evidence type="ECO:0000256" key="2">
    <source>
        <dbReference type="ARBA" id="ARBA00007613"/>
    </source>
</evidence>
<dbReference type="SUPFAM" id="SSF56954">
    <property type="entry name" value="Outer membrane efflux proteins (OEP)"/>
    <property type="match status" value="1"/>
</dbReference>
<dbReference type="Pfam" id="PF02321">
    <property type="entry name" value="OEP"/>
    <property type="match status" value="2"/>
</dbReference>
<dbReference type="GO" id="GO:0015562">
    <property type="term" value="F:efflux transmembrane transporter activity"/>
    <property type="evidence" value="ECO:0007669"/>
    <property type="project" value="InterPro"/>
</dbReference>
<proteinExistence type="inferred from homology"/>
<keyword evidence="10" id="KW-1185">Reference proteome</keyword>
<feature type="signal peptide" evidence="8">
    <location>
        <begin position="1"/>
        <end position="19"/>
    </location>
</feature>
<dbReference type="GO" id="GO:0009279">
    <property type="term" value="C:cell outer membrane"/>
    <property type="evidence" value="ECO:0007669"/>
    <property type="project" value="UniProtKB-SubCell"/>
</dbReference>
<dbReference type="AlphaFoldDB" id="A0A2T3P198"/>
<dbReference type="OrthoDB" id="5903054at2"/>
<evidence type="ECO:0000256" key="3">
    <source>
        <dbReference type="ARBA" id="ARBA00022448"/>
    </source>
</evidence>
<keyword evidence="6" id="KW-0472">Membrane</keyword>
<dbReference type="InterPro" id="IPR051906">
    <property type="entry name" value="TolC-like"/>
</dbReference>
<protein>
    <recommendedName>
        <fullName evidence="11">TolC family protein</fullName>
    </recommendedName>
</protein>
<evidence type="ECO:0008006" key="11">
    <source>
        <dbReference type="Google" id="ProtNLM"/>
    </source>
</evidence>
<dbReference type="Gene3D" id="1.20.1600.10">
    <property type="entry name" value="Outer membrane efflux proteins (OEP)"/>
    <property type="match status" value="1"/>
</dbReference>
<accession>A0A2T3P198</accession>
<name>A0A2T3P198_9GAMM</name>
<evidence type="ECO:0000256" key="8">
    <source>
        <dbReference type="SAM" id="SignalP"/>
    </source>
</evidence>
<dbReference type="PANTHER" id="PTHR30026">
    <property type="entry name" value="OUTER MEMBRANE PROTEIN TOLC"/>
    <property type="match status" value="1"/>
</dbReference>
<dbReference type="PANTHER" id="PTHR30026:SF20">
    <property type="entry name" value="OUTER MEMBRANE PROTEIN TOLC"/>
    <property type="match status" value="1"/>
</dbReference>
<sequence length="463" mass="50619">MNKQLCTLLLGVLSLGVNAQQYESTDLENLYQLALQNDSLLNIAVLTEQQSGYAIDGQKGQLLPQINAYFNATAFFDSDEIESTYGGSGTMGNVGINLRQAIYTPAVQAGIAIADKNNESASVLVTKAHEALIYRTTKAYFDVLSTKSLLDNAKANEKALIEYLEITQRRNKAGISSEIDLLQAQARRDQSEVAVINAETAYQLSLDSLQTLSGHEFAKVQPLKVNSFSPQLPVSNTGASWLDAAMKNNRDIQLAGITIEKSKLEVTRAQAGHKPQLSLVARLNQRFNGDVESTATGLPIEANESLTSGEVALVMNVPIYSGSTLSAFVDIANTELDIAYQIQEESRRQTYQNVRFAVRQAESAKMQIDAFEKTVSSQSKALVSVQRGYELGARNMSEVLDATRDYYASESELFNAYFTFIESALLIKFLAGEISEQDITALNASIVNTKTIQNTKVNEVTNG</sequence>
<evidence type="ECO:0000256" key="7">
    <source>
        <dbReference type="ARBA" id="ARBA00023237"/>
    </source>
</evidence>
<dbReference type="Proteomes" id="UP000241771">
    <property type="component" value="Unassembled WGS sequence"/>
</dbReference>